<keyword evidence="9" id="KW-1133">Transmembrane helix</keyword>
<dbReference type="PANTHER" id="PTHR24421:SF10">
    <property type="entry name" value="NITRATE_NITRITE SENSOR PROTEIN NARQ"/>
    <property type="match status" value="1"/>
</dbReference>
<dbReference type="GO" id="GO:0046983">
    <property type="term" value="F:protein dimerization activity"/>
    <property type="evidence" value="ECO:0007669"/>
    <property type="project" value="InterPro"/>
</dbReference>
<accession>A0A3P1T1A1</accession>
<protein>
    <recommendedName>
        <fullName evidence="2">histidine kinase</fullName>
        <ecNumber evidence="2">2.7.13.3</ecNumber>
    </recommendedName>
</protein>
<dbReference type="SUPFAM" id="SSF55874">
    <property type="entry name" value="ATPase domain of HSP90 chaperone/DNA topoisomerase II/histidine kinase"/>
    <property type="match status" value="1"/>
</dbReference>
<feature type="transmembrane region" description="Helical" evidence="9">
    <location>
        <begin position="12"/>
        <end position="33"/>
    </location>
</feature>
<sequence>MNIKDHASRMPWVLWGIAAAVTAATLPYLVTGVSGEIAAGALSDGAKVLLVIHMVLPAVGLVLLVPALRSPGPDGLGWLVAGVLSGMMLFGSLFPTAVLGAGLIGMRNRRPLHVVGITAAVGAGLAWFVTPIPEDRDDWFALVPLMIGLCSATLLGMLQRGQQELADARVAQSRAEERARISREMHDSLAHRLSLISLHATALGNRRDLAPEVVARTAATIHTMTAEAGRELRQILQVLHDDDSGAAPVVTWRDVMAVLQRETDGGLRVDAEVAPGWLPAFEVADARTRHAVLRSVEELLGNARQHGDGHAELSFEVTGSALVLMCANRVGGVRRVLPGHGLGLPGLEERLRLLGGRFEAGATEGWFRARAEFPTREVEHG</sequence>
<dbReference type="Pfam" id="PF07730">
    <property type="entry name" value="HisKA_3"/>
    <property type="match status" value="1"/>
</dbReference>
<evidence type="ECO:0000256" key="9">
    <source>
        <dbReference type="SAM" id="Phobius"/>
    </source>
</evidence>
<dbReference type="OrthoDB" id="227596at2"/>
<keyword evidence="7" id="KW-0067">ATP-binding</keyword>
<comment type="catalytic activity">
    <reaction evidence="1">
        <text>ATP + protein L-histidine = ADP + protein N-phospho-L-histidine.</text>
        <dbReference type="EC" id="2.7.13.3"/>
    </reaction>
</comment>
<feature type="transmembrane region" description="Helical" evidence="9">
    <location>
        <begin position="77"/>
        <end position="100"/>
    </location>
</feature>
<keyword evidence="5" id="KW-0547">Nucleotide-binding</keyword>
<evidence type="ECO:0000256" key="4">
    <source>
        <dbReference type="ARBA" id="ARBA00022679"/>
    </source>
</evidence>
<dbReference type="InterPro" id="IPR050482">
    <property type="entry name" value="Sensor_HK_TwoCompSys"/>
</dbReference>
<organism evidence="11 12">
    <name type="scientific">Arachnia propionica</name>
    <dbReference type="NCBI Taxonomy" id="1750"/>
    <lineage>
        <taxon>Bacteria</taxon>
        <taxon>Bacillati</taxon>
        <taxon>Actinomycetota</taxon>
        <taxon>Actinomycetes</taxon>
        <taxon>Propionibacteriales</taxon>
        <taxon>Propionibacteriaceae</taxon>
        <taxon>Arachnia</taxon>
    </lineage>
</organism>
<evidence type="ECO:0000256" key="8">
    <source>
        <dbReference type="ARBA" id="ARBA00023012"/>
    </source>
</evidence>
<proteinExistence type="predicted"/>
<evidence type="ECO:0000256" key="3">
    <source>
        <dbReference type="ARBA" id="ARBA00022553"/>
    </source>
</evidence>
<evidence type="ECO:0000256" key="7">
    <source>
        <dbReference type="ARBA" id="ARBA00022840"/>
    </source>
</evidence>
<keyword evidence="6 11" id="KW-0418">Kinase</keyword>
<evidence type="ECO:0000256" key="1">
    <source>
        <dbReference type="ARBA" id="ARBA00000085"/>
    </source>
</evidence>
<evidence type="ECO:0000313" key="12">
    <source>
        <dbReference type="Proteomes" id="UP000280819"/>
    </source>
</evidence>
<evidence type="ECO:0000256" key="6">
    <source>
        <dbReference type="ARBA" id="ARBA00022777"/>
    </source>
</evidence>
<keyword evidence="4" id="KW-0808">Transferase</keyword>
<comment type="caution">
    <text evidence="11">The sequence shown here is derived from an EMBL/GenBank/DDBJ whole genome shotgun (WGS) entry which is preliminary data.</text>
</comment>
<feature type="domain" description="Signal transduction histidine kinase subgroup 3 dimerisation and phosphoacceptor" evidence="10">
    <location>
        <begin position="177"/>
        <end position="242"/>
    </location>
</feature>
<dbReference type="Gene3D" id="1.20.5.1930">
    <property type="match status" value="1"/>
</dbReference>
<dbReference type="GO" id="GO:0005524">
    <property type="term" value="F:ATP binding"/>
    <property type="evidence" value="ECO:0007669"/>
    <property type="project" value="UniProtKB-KW"/>
</dbReference>
<dbReference type="PANTHER" id="PTHR24421">
    <property type="entry name" value="NITRATE/NITRITE SENSOR PROTEIN NARX-RELATED"/>
    <property type="match status" value="1"/>
</dbReference>
<evidence type="ECO:0000256" key="2">
    <source>
        <dbReference type="ARBA" id="ARBA00012438"/>
    </source>
</evidence>
<dbReference type="Proteomes" id="UP000280819">
    <property type="component" value="Unassembled WGS sequence"/>
</dbReference>
<keyword evidence="3" id="KW-0597">Phosphoprotein</keyword>
<dbReference type="GO" id="GO:0000155">
    <property type="term" value="F:phosphorelay sensor kinase activity"/>
    <property type="evidence" value="ECO:0007669"/>
    <property type="project" value="InterPro"/>
</dbReference>
<feature type="transmembrane region" description="Helical" evidence="9">
    <location>
        <begin position="45"/>
        <end position="65"/>
    </location>
</feature>
<dbReference type="RefSeq" id="WP_124845918.1">
    <property type="nucleotide sequence ID" value="NZ_RQZG01000023.1"/>
</dbReference>
<gene>
    <name evidence="11" type="ORF">EII34_14655</name>
</gene>
<dbReference type="EMBL" id="RQZG01000023">
    <property type="protein sequence ID" value="RRD03302.1"/>
    <property type="molecule type" value="Genomic_DNA"/>
</dbReference>
<evidence type="ECO:0000313" key="11">
    <source>
        <dbReference type="EMBL" id="RRD03302.1"/>
    </source>
</evidence>
<dbReference type="GO" id="GO:0016020">
    <property type="term" value="C:membrane"/>
    <property type="evidence" value="ECO:0007669"/>
    <property type="project" value="InterPro"/>
</dbReference>
<keyword evidence="9" id="KW-0812">Transmembrane</keyword>
<dbReference type="InterPro" id="IPR036890">
    <property type="entry name" value="HATPase_C_sf"/>
</dbReference>
<name>A0A3P1T1A1_9ACTN</name>
<evidence type="ECO:0000256" key="5">
    <source>
        <dbReference type="ARBA" id="ARBA00022741"/>
    </source>
</evidence>
<feature type="transmembrane region" description="Helical" evidence="9">
    <location>
        <begin position="139"/>
        <end position="158"/>
    </location>
</feature>
<keyword evidence="9" id="KW-0472">Membrane</keyword>
<evidence type="ECO:0000259" key="10">
    <source>
        <dbReference type="Pfam" id="PF07730"/>
    </source>
</evidence>
<dbReference type="InterPro" id="IPR011712">
    <property type="entry name" value="Sig_transdc_His_kin_sub3_dim/P"/>
</dbReference>
<dbReference type="Gene3D" id="3.30.565.10">
    <property type="entry name" value="Histidine kinase-like ATPase, C-terminal domain"/>
    <property type="match status" value="1"/>
</dbReference>
<dbReference type="AlphaFoldDB" id="A0A3P1T1A1"/>
<reference evidence="11 12" key="1">
    <citation type="submission" date="2018-11" db="EMBL/GenBank/DDBJ databases">
        <title>Genomes From Bacteria Associated with the Canine Oral Cavity: a Test Case for Automated Genome-Based Taxonomic Assignment.</title>
        <authorList>
            <person name="Coil D.A."/>
            <person name="Jospin G."/>
            <person name="Darling A.E."/>
            <person name="Wallis C."/>
            <person name="Davis I.J."/>
            <person name="Harris S."/>
            <person name="Eisen J.A."/>
            <person name="Holcombe L.J."/>
            <person name="O'Flynn C."/>
        </authorList>
    </citation>
    <scope>NUCLEOTIDE SEQUENCE [LARGE SCALE GENOMIC DNA]</scope>
    <source>
        <strain evidence="11 12">OH887_COT-365</strain>
    </source>
</reference>
<keyword evidence="8" id="KW-0902">Two-component regulatory system</keyword>
<feature type="transmembrane region" description="Helical" evidence="9">
    <location>
        <begin position="112"/>
        <end position="133"/>
    </location>
</feature>
<dbReference type="EC" id="2.7.13.3" evidence="2"/>